<sequence>MYSFSVKDLDQLIETNLKDGKKYSKLLIGYKLFSDLMNDPIFYTEVSNSALSATKRKYKQLKIKITTHQYQLHFE</sequence>
<proteinExistence type="predicted"/>
<dbReference type="AlphaFoldDB" id="A0A009QBL7"/>
<gene>
    <name evidence="1" type="ORF">J506_4026</name>
</gene>
<reference evidence="1 2" key="1">
    <citation type="submission" date="2014-02" db="EMBL/GenBank/DDBJ databases">
        <title>Comparative genomics and transcriptomics to identify genetic mechanisms underlying the emergence of carbapenem resistant Acinetobacter baumannii (CRAb).</title>
        <authorList>
            <person name="Harris A.D."/>
            <person name="Johnson K.J."/>
            <person name="George J."/>
            <person name="Shefchek K."/>
            <person name="Daugherty S.C."/>
            <person name="Parankush S."/>
            <person name="Sadzewicz L."/>
            <person name="Tallon L."/>
            <person name="Sengamalay N."/>
            <person name="Hazen T.H."/>
            <person name="Rasko D.A."/>
        </authorList>
    </citation>
    <scope>NUCLEOTIDE SEQUENCE [LARGE SCALE GENOMIC DNA]</scope>
    <source>
        <strain evidence="1 2">625974</strain>
    </source>
</reference>
<dbReference type="RefSeq" id="WP_000286811.1">
    <property type="nucleotide sequence ID" value="NZ_JEXD01000084.1"/>
</dbReference>
<dbReference type="PATRIC" id="fig|1310607.3.peg.3879"/>
<organism evidence="1 2">
    <name type="scientific">Acinetobacter baumannii 625974</name>
    <dbReference type="NCBI Taxonomy" id="1310607"/>
    <lineage>
        <taxon>Bacteria</taxon>
        <taxon>Pseudomonadati</taxon>
        <taxon>Pseudomonadota</taxon>
        <taxon>Gammaproteobacteria</taxon>
        <taxon>Moraxellales</taxon>
        <taxon>Moraxellaceae</taxon>
        <taxon>Acinetobacter</taxon>
        <taxon>Acinetobacter calcoaceticus/baumannii complex</taxon>
    </lineage>
</organism>
<dbReference type="Proteomes" id="UP000021108">
    <property type="component" value="Unassembled WGS sequence"/>
</dbReference>
<evidence type="ECO:0000313" key="1">
    <source>
        <dbReference type="EMBL" id="EXC03922.1"/>
    </source>
</evidence>
<comment type="caution">
    <text evidence="1">The sequence shown here is derived from an EMBL/GenBank/DDBJ whole genome shotgun (WGS) entry which is preliminary data.</text>
</comment>
<accession>A0A009QBL7</accession>
<name>A0A009QBL7_ACIBA</name>
<dbReference type="EMBL" id="JEXD01000084">
    <property type="protein sequence ID" value="EXC03922.1"/>
    <property type="molecule type" value="Genomic_DNA"/>
</dbReference>
<evidence type="ECO:0000313" key="2">
    <source>
        <dbReference type="Proteomes" id="UP000021108"/>
    </source>
</evidence>
<protein>
    <submittedName>
        <fullName evidence="1">Uncharacterized protein</fullName>
    </submittedName>
</protein>